<protein>
    <submittedName>
        <fullName evidence="1">Uncharacterized protein</fullName>
    </submittedName>
</protein>
<reference evidence="1" key="1">
    <citation type="journal article" date="2015" name="Nature">
        <title>Complex archaea that bridge the gap between prokaryotes and eukaryotes.</title>
        <authorList>
            <person name="Spang A."/>
            <person name="Saw J.H."/>
            <person name="Jorgensen S.L."/>
            <person name="Zaremba-Niedzwiedzka K."/>
            <person name="Martijn J."/>
            <person name="Lind A.E."/>
            <person name="van Eijk R."/>
            <person name="Schleper C."/>
            <person name="Guy L."/>
            <person name="Ettema T.J."/>
        </authorList>
    </citation>
    <scope>NUCLEOTIDE SEQUENCE</scope>
</reference>
<dbReference type="AlphaFoldDB" id="A0A0F9SU65"/>
<accession>A0A0F9SU65</accession>
<proteinExistence type="predicted"/>
<dbReference type="EMBL" id="LAZR01001702">
    <property type="protein sequence ID" value="KKN40481.1"/>
    <property type="molecule type" value="Genomic_DNA"/>
</dbReference>
<comment type="caution">
    <text evidence="1">The sequence shown here is derived from an EMBL/GenBank/DDBJ whole genome shotgun (WGS) entry which is preliminary data.</text>
</comment>
<sequence length="112" mass="13268">MAKPDFCSDCEELAVFENMWACRETVRDGECEYGCEFLVKASNLEEAERRAWEYVKRNYILDNGKDDKPYTAFLNEDGWMEIDGDYRWTQAEVRRQITSLAELLEFIPYVKV</sequence>
<evidence type="ECO:0000313" key="1">
    <source>
        <dbReference type="EMBL" id="KKN40481.1"/>
    </source>
</evidence>
<name>A0A0F9SU65_9ZZZZ</name>
<gene>
    <name evidence="1" type="ORF">LCGC14_0732700</name>
</gene>
<organism evidence="1">
    <name type="scientific">marine sediment metagenome</name>
    <dbReference type="NCBI Taxonomy" id="412755"/>
    <lineage>
        <taxon>unclassified sequences</taxon>
        <taxon>metagenomes</taxon>
        <taxon>ecological metagenomes</taxon>
    </lineage>
</organism>